<gene>
    <name evidence="1" type="ORF">HPB51_028957</name>
</gene>
<dbReference type="Proteomes" id="UP000821866">
    <property type="component" value="Unassembled WGS sequence"/>
</dbReference>
<reference evidence="1" key="2">
    <citation type="submission" date="2021-09" db="EMBL/GenBank/DDBJ databases">
        <authorList>
            <person name="Jia N."/>
            <person name="Wang J."/>
            <person name="Shi W."/>
            <person name="Du L."/>
            <person name="Sun Y."/>
            <person name="Zhan W."/>
            <person name="Jiang J."/>
            <person name="Wang Q."/>
            <person name="Zhang B."/>
            <person name="Ji P."/>
            <person name="Sakyi L.B."/>
            <person name="Cui X."/>
            <person name="Yuan T."/>
            <person name="Jiang B."/>
            <person name="Yang W."/>
            <person name="Lam T.T.-Y."/>
            <person name="Chang Q."/>
            <person name="Ding S."/>
            <person name="Wang X."/>
            <person name="Zhu J."/>
            <person name="Ruan X."/>
            <person name="Zhao L."/>
            <person name="Wei J."/>
            <person name="Que T."/>
            <person name="Du C."/>
            <person name="Cheng J."/>
            <person name="Dai P."/>
            <person name="Han X."/>
            <person name="Huang E."/>
            <person name="Gao Y."/>
            <person name="Liu J."/>
            <person name="Shao H."/>
            <person name="Ye R."/>
            <person name="Li L."/>
            <person name="Wei W."/>
            <person name="Wang X."/>
            <person name="Wang C."/>
            <person name="Huo Q."/>
            <person name="Li W."/>
            <person name="Guo W."/>
            <person name="Chen H."/>
            <person name="Chen S."/>
            <person name="Zhou L."/>
            <person name="Zhou L."/>
            <person name="Ni X."/>
            <person name="Tian J."/>
            <person name="Zhou Y."/>
            <person name="Sheng Y."/>
            <person name="Liu T."/>
            <person name="Pan Y."/>
            <person name="Xia L."/>
            <person name="Li J."/>
            <person name="Zhao F."/>
            <person name="Cao W."/>
        </authorList>
    </citation>
    <scope>NUCLEOTIDE SEQUENCE</scope>
    <source>
        <strain evidence="1">Rmic-2018</strain>
        <tissue evidence="1">Larvae</tissue>
    </source>
</reference>
<protein>
    <submittedName>
        <fullName evidence="1">Uncharacterized protein</fullName>
    </submittedName>
</protein>
<proteinExistence type="predicted"/>
<evidence type="ECO:0000313" key="1">
    <source>
        <dbReference type="EMBL" id="KAH7934677.1"/>
    </source>
</evidence>
<accession>A0A9J6CVX0</accession>
<sequence>MHAARLQLTAINLAHFGDSHHDLHRKQRLGSSSLLCTVPASDCERTTPTMLSDAEETLADTDKTCAIRPSSDPNASSLPITAHNNDQQLEESMDEDSTAFNDVPNTSEEHAYNGACWKVVRNKPRARNAAALEAASPLPTDSENLKGKLWLSAAQRLPSLLFRDEKVLRRPLGGIRLDLWPRPTLATAHWAAAGVSPSSYKKALSGKAATTTAITEHQQPGAWETNKAKAASRKSEDARADVLLRKPTTFAHGLPHYTATTRLLALGTHNTLSELLEAQWTSQRERQLLTPTGRYVLSRLECPVLHNHVEDTAFGVPPWTLARAVAAPQQYCVSRWSAPQNYFLPFPLSCTPSNTKELFDDALCDGPPEVSQALVNQPGEGAEPEEGVGVSLLQDSSDPRSTLYLVQRPLWTSSPGRARRISHGSLQSKLLTQASLPHVVLLRIPTSN</sequence>
<keyword evidence="2" id="KW-1185">Reference proteome</keyword>
<comment type="caution">
    <text evidence="1">The sequence shown here is derived from an EMBL/GenBank/DDBJ whole genome shotgun (WGS) entry which is preliminary data.</text>
</comment>
<name>A0A9J6CVX0_RHIMP</name>
<evidence type="ECO:0000313" key="2">
    <source>
        <dbReference type="Proteomes" id="UP000821866"/>
    </source>
</evidence>
<organism evidence="1 2">
    <name type="scientific">Rhipicephalus microplus</name>
    <name type="common">Cattle tick</name>
    <name type="synonym">Boophilus microplus</name>
    <dbReference type="NCBI Taxonomy" id="6941"/>
    <lineage>
        <taxon>Eukaryota</taxon>
        <taxon>Metazoa</taxon>
        <taxon>Ecdysozoa</taxon>
        <taxon>Arthropoda</taxon>
        <taxon>Chelicerata</taxon>
        <taxon>Arachnida</taxon>
        <taxon>Acari</taxon>
        <taxon>Parasitiformes</taxon>
        <taxon>Ixodida</taxon>
        <taxon>Ixodoidea</taxon>
        <taxon>Ixodidae</taxon>
        <taxon>Rhipicephalinae</taxon>
        <taxon>Rhipicephalus</taxon>
        <taxon>Boophilus</taxon>
    </lineage>
</organism>
<dbReference type="AlphaFoldDB" id="A0A9J6CVX0"/>
<dbReference type="EMBL" id="JABSTU010006056">
    <property type="protein sequence ID" value="KAH7934677.1"/>
    <property type="molecule type" value="Genomic_DNA"/>
</dbReference>
<reference evidence="1" key="1">
    <citation type="journal article" date="2020" name="Cell">
        <title>Large-Scale Comparative Analyses of Tick Genomes Elucidate Their Genetic Diversity and Vector Capacities.</title>
        <authorList>
            <consortium name="Tick Genome and Microbiome Consortium (TIGMIC)"/>
            <person name="Jia N."/>
            <person name="Wang J."/>
            <person name="Shi W."/>
            <person name="Du L."/>
            <person name="Sun Y."/>
            <person name="Zhan W."/>
            <person name="Jiang J.F."/>
            <person name="Wang Q."/>
            <person name="Zhang B."/>
            <person name="Ji P."/>
            <person name="Bell-Sakyi L."/>
            <person name="Cui X.M."/>
            <person name="Yuan T.T."/>
            <person name="Jiang B.G."/>
            <person name="Yang W.F."/>
            <person name="Lam T.T."/>
            <person name="Chang Q.C."/>
            <person name="Ding S.J."/>
            <person name="Wang X.J."/>
            <person name="Zhu J.G."/>
            <person name="Ruan X.D."/>
            <person name="Zhao L."/>
            <person name="Wei J.T."/>
            <person name="Ye R.Z."/>
            <person name="Que T.C."/>
            <person name="Du C.H."/>
            <person name="Zhou Y.H."/>
            <person name="Cheng J.X."/>
            <person name="Dai P.F."/>
            <person name="Guo W.B."/>
            <person name="Han X.H."/>
            <person name="Huang E.J."/>
            <person name="Li L.F."/>
            <person name="Wei W."/>
            <person name="Gao Y.C."/>
            <person name="Liu J.Z."/>
            <person name="Shao H.Z."/>
            <person name="Wang X."/>
            <person name="Wang C.C."/>
            <person name="Yang T.C."/>
            <person name="Huo Q.B."/>
            <person name="Li W."/>
            <person name="Chen H.Y."/>
            <person name="Chen S.E."/>
            <person name="Zhou L.G."/>
            <person name="Ni X.B."/>
            <person name="Tian J.H."/>
            <person name="Sheng Y."/>
            <person name="Liu T."/>
            <person name="Pan Y.S."/>
            <person name="Xia L.Y."/>
            <person name="Li J."/>
            <person name="Zhao F."/>
            <person name="Cao W.C."/>
        </authorList>
    </citation>
    <scope>NUCLEOTIDE SEQUENCE</scope>
    <source>
        <strain evidence="1">Rmic-2018</strain>
    </source>
</reference>